<comment type="similarity">
    <text evidence="1">Belongs to the peptidase C40 family.</text>
</comment>
<dbReference type="Gene3D" id="3.90.1720.10">
    <property type="entry name" value="endopeptidase domain like (from Nostoc punctiforme)"/>
    <property type="match status" value="1"/>
</dbReference>
<evidence type="ECO:0000256" key="4">
    <source>
        <dbReference type="ARBA" id="ARBA00022807"/>
    </source>
</evidence>
<protein>
    <submittedName>
        <fullName evidence="6">C40 family peptidase</fullName>
    </submittedName>
</protein>
<dbReference type="AlphaFoldDB" id="A0A7Y0MZG2"/>
<accession>A0A7Y0MZG2</accession>
<dbReference type="Pfam" id="PF00877">
    <property type="entry name" value="NLPC_P60"/>
    <property type="match status" value="1"/>
</dbReference>
<reference evidence="6 7" key="1">
    <citation type="submission" date="2020-04" db="EMBL/GenBank/DDBJ databases">
        <title>Whole-genome sequencing of Vibrio spp. from China reveals different genetic environments of blaCTX-M-14 among diverse lineages.</title>
        <authorList>
            <person name="Zheng Z."/>
            <person name="Ye L."/>
            <person name="Chen S."/>
        </authorList>
    </citation>
    <scope>NUCLEOTIDE SEQUENCE [LARGE SCALE GENOMIC DNA]</scope>
    <source>
        <strain evidence="6 7">Vb1636</strain>
    </source>
</reference>
<comment type="caution">
    <text evidence="6">The sequence shown here is derived from an EMBL/GenBank/DDBJ whole genome shotgun (WGS) entry which is preliminary data.</text>
</comment>
<dbReference type="EMBL" id="JABCMA010000039">
    <property type="protein sequence ID" value="NMR76213.1"/>
    <property type="molecule type" value="Genomic_DNA"/>
</dbReference>
<dbReference type="SUPFAM" id="SSF54001">
    <property type="entry name" value="Cysteine proteinases"/>
    <property type="match status" value="1"/>
</dbReference>
<evidence type="ECO:0000259" key="5">
    <source>
        <dbReference type="PROSITE" id="PS51935"/>
    </source>
</evidence>
<proteinExistence type="inferred from homology"/>
<dbReference type="PROSITE" id="PS51935">
    <property type="entry name" value="NLPC_P60"/>
    <property type="match status" value="1"/>
</dbReference>
<evidence type="ECO:0000256" key="3">
    <source>
        <dbReference type="ARBA" id="ARBA00022801"/>
    </source>
</evidence>
<evidence type="ECO:0000256" key="1">
    <source>
        <dbReference type="ARBA" id="ARBA00007074"/>
    </source>
</evidence>
<dbReference type="RefSeq" id="WP_169629075.1">
    <property type="nucleotide sequence ID" value="NZ_JABCMA010000039.1"/>
</dbReference>
<dbReference type="InterPro" id="IPR038765">
    <property type="entry name" value="Papain-like_cys_pep_sf"/>
</dbReference>
<keyword evidence="4" id="KW-0788">Thiol protease</keyword>
<feature type="domain" description="NlpC/P60" evidence="5">
    <location>
        <begin position="1"/>
        <end position="140"/>
    </location>
</feature>
<dbReference type="Proteomes" id="UP000565155">
    <property type="component" value="Unassembled WGS sequence"/>
</dbReference>
<dbReference type="GO" id="GO:0006508">
    <property type="term" value="P:proteolysis"/>
    <property type="evidence" value="ECO:0007669"/>
    <property type="project" value="UniProtKB-KW"/>
</dbReference>
<keyword evidence="2" id="KW-0645">Protease</keyword>
<evidence type="ECO:0000256" key="2">
    <source>
        <dbReference type="ARBA" id="ARBA00022670"/>
    </source>
</evidence>
<gene>
    <name evidence="6" type="ORF">HKB35_21615</name>
</gene>
<evidence type="ECO:0000313" key="6">
    <source>
        <dbReference type="EMBL" id="NMR76213.1"/>
    </source>
</evidence>
<dbReference type="GO" id="GO:0008234">
    <property type="term" value="F:cysteine-type peptidase activity"/>
    <property type="evidence" value="ECO:0007669"/>
    <property type="project" value="UniProtKB-KW"/>
</dbReference>
<evidence type="ECO:0000313" key="7">
    <source>
        <dbReference type="Proteomes" id="UP000565155"/>
    </source>
</evidence>
<name>A0A7Y0MZG2_VIBAL</name>
<dbReference type="InterPro" id="IPR000064">
    <property type="entry name" value="NLP_P60_dom"/>
</dbReference>
<sequence>MNLEEIISTALRVPYVPGGRDLDGWDCYGSVRWLYHQFTGVLMPEFPAISHKESMSTQRAAWAVHDFVEECDFQPLALAAQYKGRRWVHIGLVLPDRRIIHAFDDSNKTTIHRRSMFEMLAPVTKYYQWKTLDGHTDCLS</sequence>
<organism evidence="6 7">
    <name type="scientific">Vibrio alginolyticus</name>
    <dbReference type="NCBI Taxonomy" id="663"/>
    <lineage>
        <taxon>Bacteria</taxon>
        <taxon>Pseudomonadati</taxon>
        <taxon>Pseudomonadota</taxon>
        <taxon>Gammaproteobacteria</taxon>
        <taxon>Vibrionales</taxon>
        <taxon>Vibrionaceae</taxon>
        <taxon>Vibrio</taxon>
    </lineage>
</organism>
<keyword evidence="3" id="KW-0378">Hydrolase</keyword>